<feature type="transmembrane region" description="Helical" evidence="7">
    <location>
        <begin position="225"/>
        <end position="248"/>
    </location>
</feature>
<evidence type="ECO:0000256" key="7">
    <source>
        <dbReference type="SAM" id="Phobius"/>
    </source>
</evidence>
<dbReference type="GO" id="GO:0005886">
    <property type="term" value="C:plasma membrane"/>
    <property type="evidence" value="ECO:0007669"/>
    <property type="project" value="UniProtKB-SubCell"/>
</dbReference>
<dbReference type="EMBL" id="CP062796">
    <property type="protein sequence ID" value="QUL98569.1"/>
    <property type="molecule type" value="Genomic_DNA"/>
</dbReference>
<evidence type="ECO:0000256" key="4">
    <source>
        <dbReference type="ARBA" id="ARBA00022692"/>
    </source>
</evidence>
<dbReference type="InterPro" id="IPR011701">
    <property type="entry name" value="MFS"/>
</dbReference>
<evidence type="ECO:0000256" key="1">
    <source>
        <dbReference type="ARBA" id="ARBA00004651"/>
    </source>
</evidence>
<dbReference type="Gene3D" id="1.20.1720.10">
    <property type="entry name" value="Multidrug resistance protein D"/>
    <property type="match status" value="1"/>
</dbReference>
<dbReference type="InterPro" id="IPR036259">
    <property type="entry name" value="MFS_trans_sf"/>
</dbReference>
<evidence type="ECO:0000313" key="9">
    <source>
        <dbReference type="EMBL" id="QUL98569.1"/>
    </source>
</evidence>
<dbReference type="NCBIfam" id="TIGR00711">
    <property type="entry name" value="efflux_EmrB"/>
    <property type="match status" value="1"/>
</dbReference>
<feature type="transmembrane region" description="Helical" evidence="7">
    <location>
        <begin position="303"/>
        <end position="321"/>
    </location>
</feature>
<keyword evidence="6 7" id="KW-0472">Membrane</keyword>
<feature type="transmembrane region" description="Helical" evidence="7">
    <location>
        <begin position="140"/>
        <end position="162"/>
    </location>
</feature>
<dbReference type="CDD" id="cd17321">
    <property type="entry name" value="MFS_MMR_MDR_like"/>
    <property type="match status" value="1"/>
</dbReference>
<dbReference type="PANTHER" id="PTHR42718:SF46">
    <property type="entry name" value="BLR6921 PROTEIN"/>
    <property type="match status" value="1"/>
</dbReference>
<dbReference type="Pfam" id="PF07690">
    <property type="entry name" value="MFS_1"/>
    <property type="match status" value="1"/>
</dbReference>
<feature type="transmembrane region" description="Helical" evidence="7">
    <location>
        <begin position="198"/>
        <end position="219"/>
    </location>
</feature>
<feature type="transmembrane region" description="Helical" evidence="7">
    <location>
        <begin position="82"/>
        <end position="101"/>
    </location>
</feature>
<reference evidence="9" key="2">
    <citation type="journal article" date="2023" name="Biology">
        <title>Prokaryotic Life Associated with Coal-Fire Gas Vents Revealed by Metagenomics.</title>
        <authorList>
            <person name="Kadnikov V.V."/>
            <person name="Mardanov A.V."/>
            <person name="Beletsky A.V."/>
            <person name="Karnachuk O.V."/>
            <person name="Ravin N.V."/>
        </authorList>
    </citation>
    <scope>NUCLEOTIDE SEQUENCE</scope>
    <source>
        <strain evidence="9">Bu02</strain>
    </source>
</reference>
<dbReference type="InterPro" id="IPR004638">
    <property type="entry name" value="EmrB-like"/>
</dbReference>
<protein>
    <submittedName>
        <fullName evidence="9">MFS transporter</fullName>
    </submittedName>
</protein>
<comment type="subcellular location">
    <subcellularLocation>
        <location evidence="1">Cell membrane</location>
        <topology evidence="1">Multi-pass membrane protein</topology>
    </subcellularLocation>
</comment>
<evidence type="ECO:0000256" key="6">
    <source>
        <dbReference type="ARBA" id="ARBA00023136"/>
    </source>
</evidence>
<feature type="domain" description="Major facilitator superfamily (MFS) profile" evidence="8">
    <location>
        <begin position="16"/>
        <end position="469"/>
    </location>
</feature>
<feature type="transmembrane region" description="Helical" evidence="7">
    <location>
        <begin position="168"/>
        <end position="186"/>
    </location>
</feature>
<keyword evidence="4 7" id="KW-0812">Transmembrane</keyword>
<keyword evidence="2" id="KW-0813">Transport</keyword>
<reference evidence="9" key="1">
    <citation type="submission" date="2020-10" db="EMBL/GenBank/DDBJ databases">
        <authorList>
            <person name="Kadnikov V."/>
            <person name="Beletsky A.V."/>
            <person name="Mardanov A.V."/>
            <person name="Karnachuk O.V."/>
            <person name="Ravin N.V."/>
        </authorList>
    </citation>
    <scope>NUCLEOTIDE SEQUENCE</scope>
    <source>
        <strain evidence="9">Bu02</strain>
    </source>
</reference>
<evidence type="ECO:0000256" key="3">
    <source>
        <dbReference type="ARBA" id="ARBA00022475"/>
    </source>
</evidence>
<feature type="transmembrane region" description="Helical" evidence="7">
    <location>
        <begin position="107"/>
        <end position="128"/>
    </location>
</feature>
<feature type="transmembrane region" description="Helical" evidence="7">
    <location>
        <begin position="12"/>
        <end position="38"/>
    </location>
</feature>
<dbReference type="InterPro" id="IPR020846">
    <property type="entry name" value="MFS_dom"/>
</dbReference>
<dbReference type="PANTHER" id="PTHR42718">
    <property type="entry name" value="MAJOR FACILITATOR SUPERFAMILY MULTIDRUG TRANSPORTER MFSC"/>
    <property type="match status" value="1"/>
</dbReference>
<name>A0AAT9LBX9_9FIRM</name>
<dbReference type="AlphaFoldDB" id="A0AAT9LBX9"/>
<dbReference type="GO" id="GO:0022857">
    <property type="term" value="F:transmembrane transporter activity"/>
    <property type="evidence" value="ECO:0007669"/>
    <property type="project" value="InterPro"/>
</dbReference>
<keyword evidence="5 7" id="KW-1133">Transmembrane helix</keyword>
<accession>A0AAT9LBX9</accession>
<feature type="transmembrane region" description="Helical" evidence="7">
    <location>
        <begin position="445"/>
        <end position="464"/>
    </location>
</feature>
<feature type="transmembrane region" description="Helical" evidence="7">
    <location>
        <begin position="404"/>
        <end position="425"/>
    </location>
</feature>
<feature type="transmembrane region" description="Helical" evidence="7">
    <location>
        <begin position="269"/>
        <end position="291"/>
    </location>
</feature>
<sequence length="488" mass="51468">MDGKTIDTRYAGRYSVLAAIMLGGIMGPIDASIVNVILPTITQYFGVSISTAQWVPMIYLLTISSLLLFYGRLGDILGYKKVYLSGLAGFVIASGLCGFSPTIHWLIAFRAVQGLAAGMMMAVPYAIITATFPAAERGKALGINATSISAGLAIGPSLGGFITSLLNWRFVFLINIPIGIAALLWGRRVIPELKGQPGAVDIPGAVTAFISLFSTLLFVNRFQSLGLSYATGIMLLVAVLAGVAFLRIESTVTQPMLNLSLFRNVTFSFANFSALLNFMSQYVTVFLTPFYLQRVLHYAPNKVGLIMTSFPLAVMVIAPFSGSLSDRVGTRILTCLGAGTSALSLFLMSRLPASASTADVVWRLALFGLGTGIFQSPNNSAVMGSAPKSHLGVASGILATMRNVGMALGIAMGGAVLYAIVPSHILQKATLESSEIAAFLSGLKYAYIAGGILSAIASLTSLVTTTEKNGAHESFVNVQKDIIFPGVL</sequence>
<proteinExistence type="predicted"/>
<evidence type="ECO:0000259" key="8">
    <source>
        <dbReference type="PROSITE" id="PS50850"/>
    </source>
</evidence>
<gene>
    <name evidence="9" type="ORF">IMF26_00225</name>
</gene>
<dbReference type="Gene3D" id="1.20.1250.20">
    <property type="entry name" value="MFS general substrate transporter like domains"/>
    <property type="match status" value="1"/>
</dbReference>
<dbReference type="PRINTS" id="PR01036">
    <property type="entry name" value="TCRTETB"/>
</dbReference>
<dbReference type="KEGG" id="fcz:IMF26_00225"/>
<evidence type="ECO:0000256" key="5">
    <source>
        <dbReference type="ARBA" id="ARBA00022989"/>
    </source>
</evidence>
<dbReference type="SUPFAM" id="SSF103473">
    <property type="entry name" value="MFS general substrate transporter"/>
    <property type="match status" value="1"/>
</dbReference>
<dbReference type="PROSITE" id="PS50850">
    <property type="entry name" value="MFS"/>
    <property type="match status" value="1"/>
</dbReference>
<keyword evidence="3" id="KW-1003">Cell membrane</keyword>
<evidence type="ECO:0000256" key="2">
    <source>
        <dbReference type="ARBA" id="ARBA00022448"/>
    </source>
</evidence>
<organism evidence="9">
    <name type="scientific">Candidatus Fermentithermobacillus carboniphilus</name>
    <dbReference type="NCBI Taxonomy" id="3085328"/>
    <lineage>
        <taxon>Bacteria</taxon>
        <taxon>Bacillati</taxon>
        <taxon>Bacillota</taxon>
        <taxon>Candidatus Fermentithermobacillia</taxon>
        <taxon>Candidatus Fermentithermobacillales</taxon>
        <taxon>Candidatus Fermentithermobacillaceae</taxon>
        <taxon>Candidatus Fermentithermobacillus</taxon>
    </lineage>
</organism>
<feature type="transmembrane region" description="Helical" evidence="7">
    <location>
        <begin position="44"/>
        <end position="70"/>
    </location>
</feature>